<gene>
    <name evidence="2" type="ORF">N186_03695</name>
</gene>
<evidence type="ECO:0000259" key="1">
    <source>
        <dbReference type="Pfam" id="PF09369"/>
    </source>
</evidence>
<accession>S5ZKM5</accession>
<name>S5ZKM5_9CREN</name>
<evidence type="ECO:0000313" key="3">
    <source>
        <dbReference type="Proteomes" id="UP000015543"/>
    </source>
</evidence>
<dbReference type="HOGENOM" id="CLU_595318_0_0_2"/>
<dbReference type="PATRIC" id="fig|1365176.7.peg.719"/>
<reference evidence="2 3" key="1">
    <citation type="journal article" date="2013" name="Genome Announc.">
        <title>Complete Genomic Sequence of 'Thermofilum adornatus' Strain 1910bT, a Hyperthermophilic Anaerobic Organotrophic Crenarchaeon.</title>
        <authorList>
            <person name="Dominova I.N."/>
            <person name="Kublanov I.V."/>
            <person name="Podosokorskaya O.A."/>
            <person name="Derbikova K.S."/>
            <person name="Patrushev M.V."/>
            <person name="Toshchakov S.V."/>
        </authorList>
    </citation>
    <scope>NUCLEOTIDE SEQUENCE [LARGE SCALE GENOMIC DNA]</scope>
    <source>
        <strain evidence="3">1910b</strain>
    </source>
</reference>
<dbReference type="Proteomes" id="UP000015543">
    <property type="component" value="Chromosome"/>
</dbReference>
<proteinExistence type="predicted"/>
<dbReference type="KEGG" id="thb:N186_03695"/>
<dbReference type="AlphaFoldDB" id="S5ZKM5"/>
<dbReference type="eggNOG" id="arCOG03194">
    <property type="taxonomic scope" value="Archaea"/>
</dbReference>
<dbReference type="InterPro" id="IPR018973">
    <property type="entry name" value="MZB"/>
</dbReference>
<keyword evidence="3" id="KW-1185">Reference proteome</keyword>
<dbReference type="eggNOG" id="arCOG10883">
    <property type="taxonomic scope" value="Archaea"/>
</dbReference>
<organism evidence="2 3">
    <name type="scientific">Thermofilum adornatum</name>
    <dbReference type="NCBI Taxonomy" id="1365176"/>
    <lineage>
        <taxon>Archaea</taxon>
        <taxon>Thermoproteota</taxon>
        <taxon>Thermoprotei</taxon>
        <taxon>Thermofilales</taxon>
        <taxon>Thermofilaceae</taxon>
        <taxon>Thermofilum</taxon>
    </lineage>
</organism>
<protein>
    <recommendedName>
        <fullName evidence="1">MrfA-like Zn-binding domain-containing protein</fullName>
    </recommendedName>
</protein>
<dbReference type="Pfam" id="PF09369">
    <property type="entry name" value="MZB"/>
    <property type="match status" value="1"/>
</dbReference>
<evidence type="ECO:0000313" key="2">
    <source>
        <dbReference type="EMBL" id="AGT35101.1"/>
    </source>
</evidence>
<dbReference type="EMBL" id="CP006646">
    <property type="protein sequence ID" value="AGT35101.1"/>
    <property type="molecule type" value="Genomic_DNA"/>
</dbReference>
<feature type="domain" description="MrfA-like Zn-binding" evidence="1">
    <location>
        <begin position="345"/>
        <end position="428"/>
    </location>
</feature>
<sequence>MRVLSQDINYSLLDELARELDRLKSEMYQLSTVFDLLARQVRGKKVKVIMPENVLAELENNLISLRYFWCSKCGKIYRDDEVPKNFKCDCGGKIIQAYIAAPKFLTPPNRYFQVSNFSTYYRRSEEYLFIPVAKFVNAYCDVDRKNKVLKRIVRISTERPVSSLIYACPDVNRSSKCPWKLQLPLGSTQINVCGKGRGNSSTSVPYAIVRPPRRENTIYRIVPPSESLTKPFSINLFKTLDNDKIEINFPKESMPGIIDIAFTKAKVYQLTLFLLAGTPYAGKRERIPIVSIGNDNAIEVIGRKIETEGLLINLDPSKVKETQESLQKMGFSSRDATPTVITHTLAHLFLITAPLIAGLSEHEFGEAIKVDQERDIYQVLIYDNSPGGIGGVRSLIEKDNTLKIDYIALVGKRTECPRSCNLACKACLFSANCMWLNYVLNRFSLNFIIDKKRLAHYVV</sequence>